<feature type="domain" description="HTH crp-type" evidence="4">
    <location>
        <begin position="92"/>
        <end position="160"/>
    </location>
</feature>
<name>A0A4R3KFM4_9FIRM</name>
<dbReference type="PROSITE" id="PS51063">
    <property type="entry name" value="HTH_CRP_2"/>
    <property type="match status" value="1"/>
</dbReference>
<dbReference type="OrthoDB" id="9774616at2"/>
<keyword evidence="1" id="KW-0805">Transcription regulation</keyword>
<dbReference type="AlphaFoldDB" id="A0A4R3KFM4"/>
<evidence type="ECO:0000256" key="1">
    <source>
        <dbReference type="ARBA" id="ARBA00023015"/>
    </source>
</evidence>
<keyword evidence="6" id="KW-1185">Reference proteome</keyword>
<dbReference type="InterPro" id="IPR012318">
    <property type="entry name" value="HTH_CRP"/>
</dbReference>
<dbReference type="Gene3D" id="2.60.120.10">
    <property type="entry name" value="Jelly Rolls"/>
    <property type="match status" value="1"/>
</dbReference>
<organism evidence="5 6">
    <name type="scientific">Muricomes intestini</name>
    <dbReference type="NCBI Taxonomy" id="1796634"/>
    <lineage>
        <taxon>Bacteria</taxon>
        <taxon>Bacillati</taxon>
        <taxon>Bacillota</taxon>
        <taxon>Clostridia</taxon>
        <taxon>Lachnospirales</taxon>
        <taxon>Lachnospiraceae</taxon>
        <taxon>Muricomes</taxon>
    </lineage>
</organism>
<evidence type="ECO:0000259" key="4">
    <source>
        <dbReference type="PROSITE" id="PS51063"/>
    </source>
</evidence>
<gene>
    <name evidence="5" type="ORF">EDD59_10259</name>
</gene>
<dbReference type="Pfam" id="PF13545">
    <property type="entry name" value="HTH_Crp_2"/>
    <property type="match status" value="1"/>
</dbReference>
<comment type="caution">
    <text evidence="5">The sequence shown here is derived from an EMBL/GenBank/DDBJ whole genome shotgun (WGS) entry which is preliminary data.</text>
</comment>
<reference evidence="5 6" key="1">
    <citation type="submission" date="2019-03" db="EMBL/GenBank/DDBJ databases">
        <title>Genomic Encyclopedia of Type Strains, Phase IV (KMG-IV): sequencing the most valuable type-strain genomes for metagenomic binning, comparative biology and taxonomic classification.</title>
        <authorList>
            <person name="Goeker M."/>
        </authorList>
    </citation>
    <scope>NUCLEOTIDE SEQUENCE [LARGE SCALE GENOMIC DNA]</scope>
    <source>
        <strain evidence="5 6">DSM 29489</strain>
    </source>
</reference>
<protein>
    <submittedName>
        <fullName evidence="5">CRP-like cAMP-binding protein</fullName>
    </submittedName>
</protein>
<evidence type="ECO:0000256" key="2">
    <source>
        <dbReference type="ARBA" id="ARBA00023125"/>
    </source>
</evidence>
<accession>A0A4R3KFM4</accession>
<proteinExistence type="predicted"/>
<dbReference type="Proteomes" id="UP000295726">
    <property type="component" value="Unassembled WGS sequence"/>
</dbReference>
<dbReference type="InterPro" id="IPR036390">
    <property type="entry name" value="WH_DNA-bd_sf"/>
</dbReference>
<dbReference type="SUPFAM" id="SSF51206">
    <property type="entry name" value="cAMP-binding domain-like"/>
    <property type="match status" value="1"/>
</dbReference>
<dbReference type="EMBL" id="SLZZ01000002">
    <property type="protein sequence ID" value="TCS82196.1"/>
    <property type="molecule type" value="Genomic_DNA"/>
</dbReference>
<dbReference type="GO" id="GO:0003677">
    <property type="term" value="F:DNA binding"/>
    <property type="evidence" value="ECO:0007669"/>
    <property type="project" value="UniProtKB-KW"/>
</dbReference>
<dbReference type="InterPro" id="IPR014710">
    <property type="entry name" value="RmlC-like_jellyroll"/>
</dbReference>
<keyword evidence="3" id="KW-0804">Transcription</keyword>
<keyword evidence="2" id="KW-0238">DNA-binding</keyword>
<sequence length="162" mass="18029">MKEDVLGNRVILNDLGPGDVFGESFVCGGNFSLTVSVQAVENSSILLCPLEHIMHICPSACEFHNTLVRNMVVMVSQHNIKLLEQLEITTKHSLREKILAYLAQLAQEQNSAIVTSPLGRVDLADFLGADRSSLTRELKRMQEGNLIQFNKNTYTLENANIM</sequence>
<dbReference type="SUPFAM" id="SSF46785">
    <property type="entry name" value="Winged helix' DNA-binding domain"/>
    <property type="match status" value="1"/>
</dbReference>
<evidence type="ECO:0000256" key="3">
    <source>
        <dbReference type="ARBA" id="ARBA00023163"/>
    </source>
</evidence>
<evidence type="ECO:0000313" key="6">
    <source>
        <dbReference type="Proteomes" id="UP000295726"/>
    </source>
</evidence>
<dbReference type="GO" id="GO:0006355">
    <property type="term" value="P:regulation of DNA-templated transcription"/>
    <property type="evidence" value="ECO:0007669"/>
    <property type="project" value="InterPro"/>
</dbReference>
<dbReference type="InterPro" id="IPR018490">
    <property type="entry name" value="cNMP-bd_dom_sf"/>
</dbReference>
<evidence type="ECO:0000313" key="5">
    <source>
        <dbReference type="EMBL" id="TCS82196.1"/>
    </source>
</evidence>